<name>X1MN80_9ZZZZ</name>
<dbReference type="InterPro" id="IPR009057">
    <property type="entry name" value="Homeodomain-like_sf"/>
</dbReference>
<dbReference type="Pfam" id="PF01527">
    <property type="entry name" value="HTH_Tnp_1"/>
    <property type="match status" value="1"/>
</dbReference>
<evidence type="ECO:0000313" key="2">
    <source>
        <dbReference type="EMBL" id="GAI33097.1"/>
    </source>
</evidence>
<dbReference type="GO" id="GO:0003677">
    <property type="term" value="F:DNA binding"/>
    <property type="evidence" value="ECO:0007669"/>
    <property type="project" value="InterPro"/>
</dbReference>
<dbReference type="GO" id="GO:0004803">
    <property type="term" value="F:transposase activity"/>
    <property type="evidence" value="ECO:0007669"/>
    <property type="project" value="InterPro"/>
</dbReference>
<dbReference type="AlphaFoldDB" id="X1MN80"/>
<organism evidence="2">
    <name type="scientific">marine sediment metagenome</name>
    <dbReference type="NCBI Taxonomy" id="412755"/>
    <lineage>
        <taxon>unclassified sequences</taxon>
        <taxon>metagenomes</taxon>
        <taxon>ecological metagenomes</taxon>
    </lineage>
</organism>
<sequence length="133" mass="15198">MSELGVRESIGMPIPQSSAEVIGVSQRRRFSAAFKRRILDEVDRAGRGEIGLILRREGLYSSQLSKWRDWRNGMTSKEKRSETTSELRTENQRLQKENARLKLKLRKAEAMLDLQKKAAEILSCEDETDGSDS</sequence>
<proteinExistence type="predicted"/>
<accession>X1MN80</accession>
<gene>
    <name evidence="2" type="ORF">S06H3_45351</name>
</gene>
<evidence type="ECO:0008006" key="3">
    <source>
        <dbReference type="Google" id="ProtNLM"/>
    </source>
</evidence>
<dbReference type="InterPro" id="IPR002514">
    <property type="entry name" value="Transposase_8"/>
</dbReference>
<comment type="caution">
    <text evidence="2">The sequence shown here is derived from an EMBL/GenBank/DDBJ whole genome shotgun (WGS) entry which is preliminary data.</text>
</comment>
<protein>
    <recommendedName>
        <fullName evidence="3">Transposase</fullName>
    </recommendedName>
</protein>
<dbReference type="SUPFAM" id="SSF46689">
    <property type="entry name" value="Homeodomain-like"/>
    <property type="match status" value="1"/>
</dbReference>
<dbReference type="GO" id="GO:0006313">
    <property type="term" value="P:DNA transposition"/>
    <property type="evidence" value="ECO:0007669"/>
    <property type="project" value="InterPro"/>
</dbReference>
<feature type="region of interest" description="Disordered" evidence="1">
    <location>
        <begin position="74"/>
        <end position="93"/>
    </location>
</feature>
<dbReference type="EMBL" id="BARV01028305">
    <property type="protein sequence ID" value="GAI33097.1"/>
    <property type="molecule type" value="Genomic_DNA"/>
</dbReference>
<reference evidence="2" key="1">
    <citation type="journal article" date="2014" name="Front. Microbiol.">
        <title>High frequency of phylogenetically diverse reductive dehalogenase-homologous genes in deep subseafloor sedimentary metagenomes.</title>
        <authorList>
            <person name="Kawai M."/>
            <person name="Futagami T."/>
            <person name="Toyoda A."/>
            <person name="Takaki Y."/>
            <person name="Nishi S."/>
            <person name="Hori S."/>
            <person name="Arai W."/>
            <person name="Tsubouchi T."/>
            <person name="Morono Y."/>
            <person name="Uchiyama I."/>
            <person name="Ito T."/>
            <person name="Fujiyama A."/>
            <person name="Inagaki F."/>
            <person name="Takami H."/>
        </authorList>
    </citation>
    <scope>NUCLEOTIDE SEQUENCE</scope>
    <source>
        <strain evidence="2">Expedition CK06-06</strain>
    </source>
</reference>
<evidence type="ECO:0000256" key="1">
    <source>
        <dbReference type="SAM" id="MobiDB-lite"/>
    </source>
</evidence>